<protein>
    <submittedName>
        <fullName evidence="1">Uncharacterized protein</fullName>
    </submittedName>
</protein>
<gene>
    <name evidence="1" type="ORF">P353_08485</name>
</gene>
<sequence>MSQIFPGPKISWSMKVFTTASEAKFIEVVRSALKNAALKMGCESPIGDEQNVGVLLRAGDLTLSLSGNTLTGNSFNFVYRDGAGELLPNGDHALLLALFFLQSEINKTGLATDLISLSDDSGTSYAFHVLDDLKPLMLEWDIPWDVVRLDAVALGLAVPIFNFMDLSCDDTEDAFF</sequence>
<dbReference type="AlphaFoldDB" id="A0A096FLV4"/>
<accession>A0A096FLV4</accession>
<dbReference type="Proteomes" id="UP000029553">
    <property type="component" value="Unassembled WGS sequence"/>
</dbReference>
<name>A0A096FLV4_COMTE</name>
<reference evidence="1 2" key="1">
    <citation type="submission" date="2013-09" db="EMBL/GenBank/DDBJ databases">
        <title>High correlation between genotypes and phenotypes of environmental bacteria Comamonas testosteroni strains.</title>
        <authorList>
            <person name="Liu L."/>
            <person name="Zhu W."/>
            <person name="Xia X."/>
            <person name="Xu B."/>
            <person name="Luo M."/>
            <person name="Wang G."/>
        </authorList>
    </citation>
    <scope>NUCLEOTIDE SEQUENCE [LARGE SCALE GENOMIC DNA]</scope>
    <source>
        <strain evidence="1 2">JL40</strain>
    </source>
</reference>
<proteinExistence type="predicted"/>
<dbReference type="RefSeq" id="WP_034367711.1">
    <property type="nucleotide sequence ID" value="NZ_AWOR01000037.1"/>
</dbReference>
<comment type="caution">
    <text evidence="1">The sequence shown here is derived from an EMBL/GenBank/DDBJ whole genome shotgun (WGS) entry which is preliminary data.</text>
</comment>
<evidence type="ECO:0000313" key="2">
    <source>
        <dbReference type="Proteomes" id="UP000029553"/>
    </source>
</evidence>
<dbReference type="EMBL" id="AWOR01000037">
    <property type="protein sequence ID" value="KGH30889.1"/>
    <property type="molecule type" value="Genomic_DNA"/>
</dbReference>
<evidence type="ECO:0000313" key="1">
    <source>
        <dbReference type="EMBL" id="KGH30889.1"/>
    </source>
</evidence>
<organism evidence="1 2">
    <name type="scientific">Comamonas testosteroni</name>
    <name type="common">Pseudomonas testosteroni</name>
    <dbReference type="NCBI Taxonomy" id="285"/>
    <lineage>
        <taxon>Bacteria</taxon>
        <taxon>Pseudomonadati</taxon>
        <taxon>Pseudomonadota</taxon>
        <taxon>Betaproteobacteria</taxon>
        <taxon>Burkholderiales</taxon>
        <taxon>Comamonadaceae</taxon>
        <taxon>Comamonas</taxon>
    </lineage>
</organism>